<feature type="compositionally biased region" description="Basic and acidic residues" evidence="1">
    <location>
        <begin position="309"/>
        <end position="322"/>
    </location>
</feature>
<evidence type="ECO:0000313" key="2">
    <source>
        <dbReference type="EMBL" id="KAE9409918.1"/>
    </source>
</evidence>
<evidence type="ECO:0000313" key="3">
    <source>
        <dbReference type="Proteomes" id="UP000799118"/>
    </source>
</evidence>
<feature type="compositionally biased region" description="Acidic residues" evidence="1">
    <location>
        <begin position="323"/>
        <end position="339"/>
    </location>
</feature>
<dbReference type="OrthoDB" id="3365698at2759"/>
<protein>
    <recommendedName>
        <fullName evidence="4">F-box domain-containing protein</fullName>
    </recommendedName>
</protein>
<keyword evidence="3" id="KW-1185">Reference proteome</keyword>
<reference evidence="2" key="1">
    <citation type="journal article" date="2019" name="Environ. Microbiol.">
        <title>Fungal ecological strategies reflected in gene transcription - a case study of two litter decomposers.</title>
        <authorList>
            <person name="Barbi F."/>
            <person name="Kohler A."/>
            <person name="Barry K."/>
            <person name="Baskaran P."/>
            <person name="Daum C."/>
            <person name="Fauchery L."/>
            <person name="Ihrmark K."/>
            <person name="Kuo A."/>
            <person name="LaButti K."/>
            <person name="Lipzen A."/>
            <person name="Morin E."/>
            <person name="Grigoriev I.V."/>
            <person name="Henrissat B."/>
            <person name="Lindahl B."/>
            <person name="Martin F."/>
        </authorList>
    </citation>
    <scope>NUCLEOTIDE SEQUENCE</scope>
    <source>
        <strain evidence="2">JB14</strain>
    </source>
</reference>
<evidence type="ECO:0008006" key="4">
    <source>
        <dbReference type="Google" id="ProtNLM"/>
    </source>
</evidence>
<dbReference type="Proteomes" id="UP000799118">
    <property type="component" value="Unassembled WGS sequence"/>
</dbReference>
<dbReference type="AlphaFoldDB" id="A0A6A4ILB4"/>
<organism evidence="2 3">
    <name type="scientific">Gymnopus androsaceus JB14</name>
    <dbReference type="NCBI Taxonomy" id="1447944"/>
    <lineage>
        <taxon>Eukaryota</taxon>
        <taxon>Fungi</taxon>
        <taxon>Dikarya</taxon>
        <taxon>Basidiomycota</taxon>
        <taxon>Agaricomycotina</taxon>
        <taxon>Agaricomycetes</taxon>
        <taxon>Agaricomycetidae</taxon>
        <taxon>Agaricales</taxon>
        <taxon>Marasmiineae</taxon>
        <taxon>Omphalotaceae</taxon>
        <taxon>Gymnopus</taxon>
    </lineage>
</organism>
<feature type="region of interest" description="Disordered" evidence="1">
    <location>
        <begin position="309"/>
        <end position="339"/>
    </location>
</feature>
<accession>A0A6A4ILB4</accession>
<evidence type="ECO:0000256" key="1">
    <source>
        <dbReference type="SAM" id="MobiDB-lite"/>
    </source>
</evidence>
<proteinExistence type="predicted"/>
<name>A0A6A4ILB4_9AGAR</name>
<sequence>MPALWSSFEYQYSDNFSSVSSVSLLNMFLQRSRLHPIDFTINDLSSSESLADSLSSLTTNENTNRWRHVALADQESSAVNKILRTLIYGSRSLPELVSLSLDSSFDATLSFPLNCPNLRSLTLNWAPLDLEYARLTVTYLDLTYMSPKETLRLILCCPNIQVLVVRQPIEKWDLVAAPTNITNIRCNTAKFTMQFGDIDSGALPKIYDQVIFPELIHLELLELKWRDIEFQNYHVASLCSMLERSRSPLTHLTIHSVPFTSAELLQLLLCVSSVTTLDLEEPDTATYYHQTVYLVLKYLAAPHHCDQHDARMEHNGHDHLTNEGDDDEEELELSDSEEDDIAVPEGHCLLPRLKDLTVVIRPRNALLLKLIRSRWRPSLLEHSQQSQTSDNSRNSSAEPCTCLQKLRIHAAVENASI</sequence>
<dbReference type="SUPFAM" id="SSF52047">
    <property type="entry name" value="RNI-like"/>
    <property type="match status" value="1"/>
</dbReference>
<gene>
    <name evidence="2" type="ORF">BT96DRAFT_460983</name>
</gene>
<dbReference type="EMBL" id="ML769386">
    <property type="protein sequence ID" value="KAE9409918.1"/>
    <property type="molecule type" value="Genomic_DNA"/>
</dbReference>